<name>T1JBZ6_STRMM</name>
<dbReference type="STRING" id="126957.T1JBZ6"/>
<dbReference type="Proteomes" id="UP000014500">
    <property type="component" value="Unassembled WGS sequence"/>
</dbReference>
<dbReference type="OMA" id="GCLYTYD"/>
<feature type="region of interest" description="Disordered" evidence="2">
    <location>
        <begin position="44"/>
        <end position="77"/>
    </location>
</feature>
<feature type="compositionally biased region" description="Polar residues" evidence="2">
    <location>
        <begin position="113"/>
        <end position="125"/>
    </location>
</feature>
<evidence type="ECO:0000256" key="1">
    <source>
        <dbReference type="PROSITE-ProRule" id="PRU00221"/>
    </source>
</evidence>
<dbReference type="PANTHER" id="PTHR19847">
    <property type="entry name" value="DDB1- AND CUL4-ASSOCIATED FACTOR 11"/>
    <property type="match status" value="1"/>
</dbReference>
<dbReference type="PhylomeDB" id="T1JBZ6"/>
<dbReference type="InterPro" id="IPR015943">
    <property type="entry name" value="WD40/YVTN_repeat-like_dom_sf"/>
</dbReference>
<organism evidence="3 4">
    <name type="scientific">Strigamia maritima</name>
    <name type="common">European centipede</name>
    <name type="synonym">Geophilus maritimus</name>
    <dbReference type="NCBI Taxonomy" id="126957"/>
    <lineage>
        <taxon>Eukaryota</taxon>
        <taxon>Metazoa</taxon>
        <taxon>Ecdysozoa</taxon>
        <taxon>Arthropoda</taxon>
        <taxon>Myriapoda</taxon>
        <taxon>Chilopoda</taxon>
        <taxon>Pleurostigmophora</taxon>
        <taxon>Geophilomorpha</taxon>
        <taxon>Linotaeniidae</taxon>
        <taxon>Strigamia</taxon>
    </lineage>
</organism>
<dbReference type="HOGENOM" id="CLU_014280_3_1_1"/>
<dbReference type="InterPro" id="IPR036322">
    <property type="entry name" value="WD40_repeat_dom_sf"/>
</dbReference>
<accession>T1JBZ6</accession>
<feature type="repeat" description="WD" evidence="1">
    <location>
        <begin position="375"/>
        <end position="409"/>
    </location>
</feature>
<dbReference type="EnsemblMetazoa" id="SMAR011302-RA">
    <property type="protein sequence ID" value="SMAR011302-PA"/>
    <property type="gene ID" value="SMAR011302"/>
</dbReference>
<dbReference type="SMART" id="SM00320">
    <property type="entry name" value="WD40"/>
    <property type="match status" value="7"/>
</dbReference>
<protein>
    <submittedName>
        <fullName evidence="3">Uncharacterized protein</fullName>
    </submittedName>
</protein>
<dbReference type="eggNOG" id="KOG0266">
    <property type="taxonomic scope" value="Eukaryota"/>
</dbReference>
<reference evidence="3" key="2">
    <citation type="submission" date="2015-02" db="UniProtKB">
        <authorList>
            <consortium name="EnsemblMetazoa"/>
        </authorList>
    </citation>
    <scope>IDENTIFICATION</scope>
</reference>
<dbReference type="FunFam" id="2.130.10.10:FF:000115">
    <property type="entry name" value="DDB1- and CUL4-associated factor 11 isoform X1"/>
    <property type="match status" value="1"/>
</dbReference>
<dbReference type="FunFam" id="2.130.10.10:FF:000492">
    <property type="entry name" value="LEC14B homolog isoform X2"/>
    <property type="match status" value="1"/>
</dbReference>
<keyword evidence="1" id="KW-0853">WD repeat</keyword>
<proteinExistence type="predicted"/>
<dbReference type="Gene3D" id="2.130.10.10">
    <property type="entry name" value="YVTN repeat-like/Quinoprotein amine dehydrogenase"/>
    <property type="match status" value="2"/>
</dbReference>
<dbReference type="InterPro" id="IPR001680">
    <property type="entry name" value="WD40_rpt"/>
</dbReference>
<dbReference type="GO" id="GO:0080008">
    <property type="term" value="C:Cul4-RING E3 ubiquitin ligase complex"/>
    <property type="evidence" value="ECO:0007669"/>
    <property type="project" value="TreeGrafter"/>
</dbReference>
<dbReference type="PROSITE" id="PS50082">
    <property type="entry name" value="WD_REPEATS_2"/>
    <property type="match status" value="3"/>
</dbReference>
<evidence type="ECO:0000313" key="3">
    <source>
        <dbReference type="EnsemblMetazoa" id="SMAR011302-PA"/>
    </source>
</evidence>
<dbReference type="PANTHER" id="PTHR19847:SF7">
    <property type="entry name" value="DDB1- AND CUL4-ASSOCIATED FACTOR 11"/>
    <property type="match status" value="1"/>
</dbReference>
<feature type="repeat" description="WD" evidence="1">
    <location>
        <begin position="504"/>
        <end position="545"/>
    </location>
</feature>
<feature type="region of interest" description="Disordered" evidence="2">
    <location>
        <begin position="97"/>
        <end position="127"/>
    </location>
</feature>
<evidence type="ECO:0000256" key="2">
    <source>
        <dbReference type="SAM" id="MobiDB-lite"/>
    </source>
</evidence>
<feature type="repeat" description="WD" evidence="1">
    <location>
        <begin position="327"/>
        <end position="360"/>
    </location>
</feature>
<reference evidence="4" key="1">
    <citation type="submission" date="2011-05" db="EMBL/GenBank/DDBJ databases">
        <authorList>
            <person name="Richards S.R."/>
            <person name="Qu J."/>
            <person name="Jiang H."/>
            <person name="Jhangiani S.N."/>
            <person name="Agravi P."/>
            <person name="Goodspeed R."/>
            <person name="Gross S."/>
            <person name="Mandapat C."/>
            <person name="Jackson L."/>
            <person name="Mathew T."/>
            <person name="Pu L."/>
            <person name="Thornton R."/>
            <person name="Saada N."/>
            <person name="Wilczek-Boney K.B."/>
            <person name="Lee S."/>
            <person name="Kovar C."/>
            <person name="Wu Y."/>
            <person name="Scherer S.E."/>
            <person name="Worley K.C."/>
            <person name="Muzny D.M."/>
            <person name="Gibbs R."/>
        </authorList>
    </citation>
    <scope>NUCLEOTIDE SEQUENCE</scope>
    <source>
        <strain evidence="4">Brora</strain>
    </source>
</reference>
<dbReference type="SUPFAM" id="SSF50978">
    <property type="entry name" value="WD40 repeat-like"/>
    <property type="match status" value="1"/>
</dbReference>
<feature type="compositionally biased region" description="Basic and acidic residues" evidence="2">
    <location>
        <begin position="49"/>
        <end position="68"/>
    </location>
</feature>
<dbReference type="GO" id="GO:0043161">
    <property type="term" value="P:proteasome-mediated ubiquitin-dependent protein catabolic process"/>
    <property type="evidence" value="ECO:0007669"/>
    <property type="project" value="TreeGrafter"/>
</dbReference>
<dbReference type="Pfam" id="PF00400">
    <property type="entry name" value="WD40"/>
    <property type="match status" value="3"/>
</dbReference>
<sequence>PQIKSLHSDRNQNGVKTDLSYLCYRNLTTDRIIIEQCKHSYCMGSANSSRRETMDEREDSDSRDRDQDSDTSEPDPDIATILQYLIRSGQVRIITSEGNRFGRDDSDEDFCSLRSNPQIDPNPDTSAIDKSELKTSTLQSTGRNHCLSCRRPNKLIQMIAKREIGMFGSNNFTRGDCSTVSSSFLPNKLQIVSKYKQKAFCGTYSRDGNIFLTACQDRNIRIYSTKDGDFKLFKTIPARDVGWSILDTAFSPSGNHLIYSSWSECIHLCNIYGNHEVHEALPLCPDDRRFSIFSVMFSQDGSEILGGANDGCLYVYDTERKLRTLRIESHEDDVNSVAFADNTSQILFSGGDDGLCKVWDRRMMSESDPKPVGILAGHRDGITFVDSKNDGRHLITNCKDQTIKLWDMRVFSPTDGQESTRRSVTSQHWDYRWQSVPKKLFQNKKKLAGDTSLMTYCGHSVLQTLIRCHFSPEFTTGQRYIYTGCANGKIIIYDLLTGKIECVLSGHRGCVRDVSWHPYKHEIISTSWDGQVGQWVYSEDQVMDSEDEDEQSRRAEALGLRRSKRIAEKRQKLMRRNSAGGNGTCLLVTPDENSCE</sequence>
<dbReference type="EMBL" id="JH432044">
    <property type="status" value="NOT_ANNOTATED_CDS"/>
    <property type="molecule type" value="Genomic_DNA"/>
</dbReference>
<evidence type="ECO:0000313" key="4">
    <source>
        <dbReference type="Proteomes" id="UP000014500"/>
    </source>
</evidence>
<dbReference type="AlphaFoldDB" id="T1JBZ6"/>
<dbReference type="PROSITE" id="PS50294">
    <property type="entry name" value="WD_REPEATS_REGION"/>
    <property type="match status" value="2"/>
</dbReference>
<keyword evidence="4" id="KW-1185">Reference proteome</keyword>
<dbReference type="InterPro" id="IPR051859">
    <property type="entry name" value="DCAF"/>
</dbReference>